<organism evidence="3 4">
    <name type="scientific">Massilia yuzhufengensis</name>
    <dbReference type="NCBI Taxonomy" id="1164594"/>
    <lineage>
        <taxon>Bacteria</taxon>
        <taxon>Pseudomonadati</taxon>
        <taxon>Pseudomonadota</taxon>
        <taxon>Betaproteobacteria</taxon>
        <taxon>Burkholderiales</taxon>
        <taxon>Oxalobacteraceae</taxon>
        <taxon>Telluria group</taxon>
        <taxon>Massilia</taxon>
    </lineage>
</organism>
<evidence type="ECO:0000313" key="3">
    <source>
        <dbReference type="EMBL" id="SFC22878.1"/>
    </source>
</evidence>
<dbReference type="RefSeq" id="WP_143084513.1">
    <property type="nucleotide sequence ID" value="NZ_FOLD01000004.1"/>
</dbReference>
<evidence type="ECO:0000256" key="1">
    <source>
        <dbReference type="SAM" id="MobiDB-lite"/>
    </source>
</evidence>
<evidence type="ECO:0000256" key="2">
    <source>
        <dbReference type="SAM" id="SignalP"/>
    </source>
</evidence>
<protein>
    <submittedName>
        <fullName evidence="3">Uncharacterized protein</fullName>
    </submittedName>
</protein>
<dbReference type="AlphaFoldDB" id="A0A1I1HLN6"/>
<name>A0A1I1HLN6_9BURK</name>
<dbReference type="Proteomes" id="UP000198639">
    <property type="component" value="Unassembled WGS sequence"/>
</dbReference>
<dbReference type="EMBL" id="FOLD01000004">
    <property type="protein sequence ID" value="SFC22878.1"/>
    <property type="molecule type" value="Genomic_DNA"/>
</dbReference>
<sequence length="256" mass="27433">MNRSIRTGSLLAAALLYSALTHAAPAAASIECGLGPPPNDPGFATANARKAAEVKQRGYNLVCAANLDRYTVRMKDKAAEMKGLAFPPVDLSRTPFARLTALGALAETVGDVPSRLYRGFRMPGGQVLTLFEHDMSADGTSAWRDPADEPERINKLPARLVVLQAPSGQAVSVLSWFENRRGYELWIDANVAGSPLRGELFALAASLPPSVKGCPNEPPPKVVRRGADGFPEDEPAPKFITQAQVDAMRSAKRPCK</sequence>
<proteinExistence type="predicted"/>
<dbReference type="OrthoDB" id="8754169at2"/>
<feature type="chain" id="PRO_5011709874" evidence="2">
    <location>
        <begin position="24"/>
        <end position="256"/>
    </location>
</feature>
<keyword evidence="4" id="KW-1185">Reference proteome</keyword>
<accession>A0A1I1HLN6</accession>
<gene>
    <name evidence="3" type="ORF">SAMN05216204_104242</name>
</gene>
<evidence type="ECO:0000313" key="4">
    <source>
        <dbReference type="Proteomes" id="UP000198639"/>
    </source>
</evidence>
<reference evidence="4" key="1">
    <citation type="submission" date="2016-10" db="EMBL/GenBank/DDBJ databases">
        <authorList>
            <person name="Varghese N."/>
            <person name="Submissions S."/>
        </authorList>
    </citation>
    <scope>NUCLEOTIDE SEQUENCE [LARGE SCALE GENOMIC DNA]</scope>
    <source>
        <strain evidence="4">CGMCC 1.12041</strain>
    </source>
</reference>
<feature type="region of interest" description="Disordered" evidence="1">
    <location>
        <begin position="212"/>
        <end position="237"/>
    </location>
</feature>
<dbReference type="STRING" id="1164594.SAMN05216204_104242"/>
<feature type="signal peptide" evidence="2">
    <location>
        <begin position="1"/>
        <end position="23"/>
    </location>
</feature>
<keyword evidence="2" id="KW-0732">Signal</keyword>